<dbReference type="RefSeq" id="WP_071658188.1">
    <property type="nucleotide sequence ID" value="NZ_MLCF01000127.1"/>
</dbReference>
<dbReference type="CDD" id="cd19753">
    <property type="entry name" value="Mb-like_oxidoreductase"/>
    <property type="match status" value="1"/>
</dbReference>
<evidence type="ECO:0000259" key="13">
    <source>
        <dbReference type="PROSITE" id="PS51384"/>
    </source>
</evidence>
<evidence type="ECO:0000256" key="2">
    <source>
        <dbReference type="ARBA" id="ARBA00001974"/>
    </source>
</evidence>
<evidence type="ECO:0000256" key="11">
    <source>
        <dbReference type="RuleBase" id="RU000356"/>
    </source>
</evidence>
<dbReference type="Gene3D" id="2.40.30.10">
    <property type="entry name" value="Translation factors"/>
    <property type="match status" value="1"/>
</dbReference>
<evidence type="ECO:0000256" key="1">
    <source>
        <dbReference type="ARBA" id="ARBA00001970"/>
    </source>
</evidence>
<gene>
    <name evidence="14" type="ORF">BIV57_19400</name>
</gene>
<keyword evidence="11" id="KW-0813">Transport</keyword>
<dbReference type="STRING" id="1428644.BIV57_19400"/>
<comment type="cofactor">
    <cofactor evidence="1">
        <name>heme b</name>
        <dbReference type="ChEBI" id="CHEBI:60344"/>
    </cofactor>
</comment>
<dbReference type="InterPro" id="IPR009050">
    <property type="entry name" value="Globin-like_sf"/>
</dbReference>
<proteinExistence type="inferred from homology"/>
<feature type="domain" description="Globin" evidence="12">
    <location>
        <begin position="2"/>
        <end position="137"/>
    </location>
</feature>
<keyword evidence="5" id="KW-0001">2Fe-2S</keyword>
<dbReference type="PRINTS" id="PR00371">
    <property type="entry name" value="FPNCR"/>
</dbReference>
<dbReference type="SUPFAM" id="SSF63380">
    <property type="entry name" value="Riboflavin synthase domain-like"/>
    <property type="match status" value="1"/>
</dbReference>
<evidence type="ECO:0000259" key="12">
    <source>
        <dbReference type="PROSITE" id="PS01033"/>
    </source>
</evidence>
<comment type="catalytic activity">
    <reaction evidence="10">
        <text>2 nitric oxide + NADPH + 2 O2 = 2 nitrate + NADP(+) + H(+)</text>
        <dbReference type="Rhea" id="RHEA:19465"/>
        <dbReference type="ChEBI" id="CHEBI:15378"/>
        <dbReference type="ChEBI" id="CHEBI:15379"/>
        <dbReference type="ChEBI" id="CHEBI:16480"/>
        <dbReference type="ChEBI" id="CHEBI:17632"/>
        <dbReference type="ChEBI" id="CHEBI:57783"/>
        <dbReference type="ChEBI" id="CHEBI:58349"/>
        <dbReference type="EC" id="1.14.12.17"/>
    </reaction>
</comment>
<dbReference type="InterPro" id="IPR001433">
    <property type="entry name" value="OxRdtase_FAD/NAD-bd"/>
</dbReference>
<dbReference type="EMBL" id="MLCF01000127">
    <property type="protein sequence ID" value="OIV35882.1"/>
    <property type="molecule type" value="Genomic_DNA"/>
</dbReference>
<keyword evidence="11" id="KW-0408">Iron</keyword>
<keyword evidence="8" id="KW-0520">NAD</keyword>
<dbReference type="GO" id="GO:0051537">
    <property type="term" value="F:2 iron, 2 sulfur cluster binding"/>
    <property type="evidence" value="ECO:0007669"/>
    <property type="project" value="UniProtKB-KW"/>
</dbReference>
<organism evidence="14 15">
    <name type="scientific">Mangrovactinospora gilvigrisea</name>
    <dbReference type="NCBI Taxonomy" id="1428644"/>
    <lineage>
        <taxon>Bacteria</taxon>
        <taxon>Bacillati</taxon>
        <taxon>Actinomycetota</taxon>
        <taxon>Actinomycetes</taxon>
        <taxon>Kitasatosporales</taxon>
        <taxon>Streptomycetaceae</taxon>
        <taxon>Mangrovactinospora</taxon>
    </lineage>
</organism>
<dbReference type="Pfam" id="PF00175">
    <property type="entry name" value="NAD_binding_1"/>
    <property type="match status" value="1"/>
</dbReference>
<evidence type="ECO:0000313" key="14">
    <source>
        <dbReference type="EMBL" id="OIV35882.1"/>
    </source>
</evidence>
<dbReference type="InterPro" id="IPR012292">
    <property type="entry name" value="Globin/Proto"/>
</dbReference>
<accession>A0A1J7C8B3</accession>
<dbReference type="OrthoDB" id="3213438at2"/>
<name>A0A1J7C8B3_9ACTN</name>
<dbReference type="Gene3D" id="1.10.490.10">
    <property type="entry name" value="Globins"/>
    <property type="match status" value="1"/>
</dbReference>
<evidence type="ECO:0000256" key="8">
    <source>
        <dbReference type="ARBA" id="ARBA00023027"/>
    </source>
</evidence>
<dbReference type="EC" id="1.14.12.17" evidence="4"/>
<comment type="caution">
    <text evidence="14">The sequence shown here is derived from an EMBL/GenBank/DDBJ whole genome shotgun (WGS) entry which is preliminary data.</text>
</comment>
<feature type="domain" description="FAD-binding FR-type" evidence="13">
    <location>
        <begin position="144"/>
        <end position="244"/>
    </location>
</feature>
<dbReference type="AlphaFoldDB" id="A0A1J7C8B3"/>
<dbReference type="CDD" id="cd06187">
    <property type="entry name" value="O2ase_reductase_like"/>
    <property type="match status" value="1"/>
</dbReference>
<dbReference type="Proteomes" id="UP000243342">
    <property type="component" value="Unassembled WGS sequence"/>
</dbReference>
<evidence type="ECO:0000256" key="10">
    <source>
        <dbReference type="ARBA" id="ARBA00049433"/>
    </source>
</evidence>
<dbReference type="GO" id="GO:0008941">
    <property type="term" value="F:nitric oxide dioxygenase NAD(P)H activity"/>
    <property type="evidence" value="ECO:0007669"/>
    <property type="project" value="UniProtKB-EC"/>
</dbReference>
<comment type="similarity">
    <text evidence="11">Belongs to the globin family.</text>
</comment>
<dbReference type="InterPro" id="IPR017938">
    <property type="entry name" value="Riboflavin_synthase-like_b-brl"/>
</dbReference>
<dbReference type="PANTHER" id="PTHR47354">
    <property type="entry name" value="NADH OXIDOREDUCTASE HCR"/>
    <property type="match status" value="1"/>
</dbReference>
<dbReference type="PROSITE" id="PS51384">
    <property type="entry name" value="FAD_FR"/>
    <property type="match status" value="1"/>
</dbReference>
<evidence type="ECO:0000256" key="4">
    <source>
        <dbReference type="ARBA" id="ARBA00012229"/>
    </source>
</evidence>
<dbReference type="SUPFAM" id="SSF46458">
    <property type="entry name" value="Globin-like"/>
    <property type="match status" value="1"/>
</dbReference>
<dbReference type="SUPFAM" id="SSF52343">
    <property type="entry name" value="Ferredoxin reductase-like, C-terminal NADP-linked domain"/>
    <property type="match status" value="1"/>
</dbReference>
<dbReference type="PANTHER" id="PTHR47354:SF5">
    <property type="entry name" value="PROTEIN RFBI"/>
    <property type="match status" value="1"/>
</dbReference>
<keyword evidence="11" id="KW-0479">Metal-binding</keyword>
<evidence type="ECO:0000313" key="15">
    <source>
        <dbReference type="Proteomes" id="UP000243342"/>
    </source>
</evidence>
<evidence type="ECO:0000256" key="9">
    <source>
        <dbReference type="ARBA" id="ARBA00048649"/>
    </source>
</evidence>
<dbReference type="Pfam" id="PF00042">
    <property type="entry name" value="Globin"/>
    <property type="match status" value="1"/>
</dbReference>
<dbReference type="InterPro" id="IPR001709">
    <property type="entry name" value="Flavoprot_Pyr_Nucl_cyt_Rdtase"/>
</dbReference>
<dbReference type="InterPro" id="IPR039261">
    <property type="entry name" value="FNR_nucleotide-bd"/>
</dbReference>
<dbReference type="PROSITE" id="PS01033">
    <property type="entry name" value="GLOBIN"/>
    <property type="match status" value="1"/>
</dbReference>
<comment type="catalytic activity">
    <reaction evidence="9">
        <text>2 nitric oxide + NADH + 2 O2 = 2 nitrate + NAD(+) + H(+)</text>
        <dbReference type="Rhea" id="RHEA:19469"/>
        <dbReference type="ChEBI" id="CHEBI:15378"/>
        <dbReference type="ChEBI" id="CHEBI:15379"/>
        <dbReference type="ChEBI" id="CHEBI:16480"/>
        <dbReference type="ChEBI" id="CHEBI:17632"/>
        <dbReference type="ChEBI" id="CHEBI:57540"/>
        <dbReference type="ChEBI" id="CHEBI:57945"/>
        <dbReference type="EC" id="1.14.12.17"/>
    </reaction>
</comment>
<sequence>MPEPAADLGSIVRGSLGRLSGEADALVAHFYAALFTAAPALREMFPVAMDHQRDRLFKALCDAAGLLDDPARLDRYLSQLGRDHRKYGVVPEHYAPVGEALMATLRAHAGEAWTAPEAEAWAAVYNHMASVMIAAAEEDAAAHPPVWSAVVVDHQLRTPDVAVLTVRPDQYYPYRAGQYATVETGRWPRVWRPYSIANAPRPDGLLTLHVRAVPAGWVSSALVRHTGVGDVIRLGPARGSMVVAGELTRRVLCVGGGTGLAPVKALAEEMVTVNRPPSLHLFFGARTREELYDWADLERMASFYPRLLAVPVVSDDPGWSGVRGTLSEVLPAQGRWTDHEAFVSGPDPMVRSVVAWLRSEGVPEERLHFDLFGPDGERAPARVPAGV</sequence>
<dbReference type="GO" id="GO:0019825">
    <property type="term" value="F:oxygen binding"/>
    <property type="evidence" value="ECO:0007669"/>
    <property type="project" value="InterPro"/>
</dbReference>
<evidence type="ECO:0000256" key="7">
    <source>
        <dbReference type="ARBA" id="ARBA00023014"/>
    </source>
</evidence>
<keyword evidence="15" id="KW-1185">Reference proteome</keyword>
<dbReference type="Pfam" id="PF00970">
    <property type="entry name" value="FAD_binding_6"/>
    <property type="match status" value="1"/>
</dbReference>
<dbReference type="GO" id="GO:0005344">
    <property type="term" value="F:oxygen carrier activity"/>
    <property type="evidence" value="ECO:0007669"/>
    <property type="project" value="UniProtKB-KW"/>
</dbReference>
<evidence type="ECO:0000256" key="3">
    <source>
        <dbReference type="ARBA" id="ARBA00006401"/>
    </source>
</evidence>
<keyword evidence="11" id="KW-0561">Oxygen transport</keyword>
<reference evidence="14 15" key="1">
    <citation type="submission" date="2016-10" db="EMBL/GenBank/DDBJ databases">
        <title>Genome sequence of Streptomyces gilvigriseus MUSC 26.</title>
        <authorList>
            <person name="Lee L.-H."/>
            <person name="Ser H.-L."/>
        </authorList>
    </citation>
    <scope>NUCLEOTIDE SEQUENCE [LARGE SCALE GENOMIC DNA]</scope>
    <source>
        <strain evidence="14 15">MUSC 26</strain>
    </source>
</reference>
<comment type="cofactor">
    <cofactor evidence="2">
        <name>FAD</name>
        <dbReference type="ChEBI" id="CHEBI:57692"/>
    </cofactor>
</comment>
<dbReference type="InterPro" id="IPR050415">
    <property type="entry name" value="MRET"/>
</dbReference>
<dbReference type="Gene3D" id="3.40.50.80">
    <property type="entry name" value="Nucleotide-binding domain of ferredoxin-NADP reductase (FNR) module"/>
    <property type="match status" value="1"/>
</dbReference>
<keyword evidence="11" id="KW-0349">Heme</keyword>
<dbReference type="PRINTS" id="PR00410">
    <property type="entry name" value="PHEHYDRXLASE"/>
</dbReference>
<protein>
    <recommendedName>
        <fullName evidence="4">nitric oxide dioxygenase</fullName>
        <ecNumber evidence="4">1.14.12.17</ecNumber>
    </recommendedName>
</protein>
<dbReference type="InterPro" id="IPR017927">
    <property type="entry name" value="FAD-bd_FR_type"/>
</dbReference>
<evidence type="ECO:0000256" key="6">
    <source>
        <dbReference type="ARBA" id="ARBA00022857"/>
    </source>
</evidence>
<dbReference type="InterPro" id="IPR008333">
    <property type="entry name" value="Cbr1-like_FAD-bd_dom"/>
</dbReference>
<keyword evidence="6" id="KW-0521">NADP</keyword>
<keyword evidence="7" id="KW-0411">Iron-sulfur</keyword>
<dbReference type="InterPro" id="IPR000971">
    <property type="entry name" value="Globin"/>
</dbReference>
<evidence type="ECO:0000256" key="5">
    <source>
        <dbReference type="ARBA" id="ARBA00022714"/>
    </source>
</evidence>
<comment type="similarity">
    <text evidence="3">In the C-terminal section; belongs to the flavoprotein pyridine nucleotide cytochrome reductase family.</text>
</comment>
<dbReference type="GO" id="GO:0020037">
    <property type="term" value="F:heme binding"/>
    <property type="evidence" value="ECO:0007669"/>
    <property type="project" value="InterPro"/>
</dbReference>